<protein>
    <recommendedName>
        <fullName evidence="1">Transposase DDE domain-containing protein</fullName>
    </recommendedName>
</protein>
<sequence>MQAERHKVLTTGMNPAVAEGRTNRNWYPVRQHGRDAIVVNFARGDCHPCPARESCTASRRGTRMLTLQPANSTRP</sequence>
<accession>A0A4U0SWU0</accession>
<evidence type="ECO:0000313" key="2">
    <source>
        <dbReference type="EMBL" id="TKA01030.1"/>
    </source>
</evidence>
<comment type="caution">
    <text evidence="3">The sequence shown here is derived from an EMBL/GenBank/DDBJ whole genome shotgun (WGS) entry which is preliminary data.</text>
</comment>
<name>A0A4U0SWU0_9ACTN</name>
<dbReference type="AlphaFoldDB" id="A0A4U0SWU0"/>
<feature type="domain" description="Transposase DDE" evidence="1">
    <location>
        <begin position="20"/>
        <end position="70"/>
    </location>
</feature>
<dbReference type="Proteomes" id="UP000305778">
    <property type="component" value="Unassembled WGS sequence"/>
</dbReference>
<proteinExistence type="predicted"/>
<evidence type="ECO:0000313" key="3">
    <source>
        <dbReference type="EMBL" id="TKA05005.1"/>
    </source>
</evidence>
<gene>
    <name evidence="3" type="ORF">FCI23_33435</name>
    <name evidence="2" type="ORF">FCI23_41220</name>
</gene>
<organism evidence="3 4">
    <name type="scientific">Actinacidiphila oryziradicis</name>
    <dbReference type="NCBI Taxonomy" id="2571141"/>
    <lineage>
        <taxon>Bacteria</taxon>
        <taxon>Bacillati</taxon>
        <taxon>Actinomycetota</taxon>
        <taxon>Actinomycetes</taxon>
        <taxon>Kitasatosporales</taxon>
        <taxon>Streptomycetaceae</taxon>
        <taxon>Actinacidiphila</taxon>
    </lineage>
</organism>
<dbReference type="OrthoDB" id="4334464at2"/>
<keyword evidence="4" id="KW-1185">Reference proteome</keyword>
<evidence type="ECO:0000259" key="1">
    <source>
        <dbReference type="Pfam" id="PF13751"/>
    </source>
</evidence>
<dbReference type="InterPro" id="IPR025668">
    <property type="entry name" value="Tnp_DDE_dom"/>
</dbReference>
<dbReference type="EMBL" id="SUMC01000076">
    <property type="protein sequence ID" value="TKA01030.1"/>
    <property type="molecule type" value="Genomic_DNA"/>
</dbReference>
<dbReference type="EMBL" id="SUMC01000043">
    <property type="protein sequence ID" value="TKA05005.1"/>
    <property type="molecule type" value="Genomic_DNA"/>
</dbReference>
<dbReference type="Pfam" id="PF13751">
    <property type="entry name" value="DDE_Tnp_1_6"/>
    <property type="match status" value="1"/>
</dbReference>
<reference evidence="3 4" key="1">
    <citation type="submission" date="2019-04" db="EMBL/GenBank/DDBJ databases">
        <title>Streptomyces oryziradicis sp. nov., a novel actinomycete isolated from rhizosphere soil of rice (Oryza sativa L.).</title>
        <authorList>
            <person name="Li C."/>
        </authorList>
    </citation>
    <scope>NUCLEOTIDE SEQUENCE [LARGE SCALE GENOMIC DNA]</scope>
    <source>
        <strain evidence="3 4">NEAU-C40</strain>
    </source>
</reference>
<dbReference type="RefSeq" id="WP_136727812.1">
    <property type="nucleotide sequence ID" value="NZ_SUMC01000043.1"/>
</dbReference>
<evidence type="ECO:0000313" key="4">
    <source>
        <dbReference type="Proteomes" id="UP000305778"/>
    </source>
</evidence>